<keyword evidence="1" id="KW-1133">Transmembrane helix</keyword>
<proteinExistence type="predicted"/>
<accession>A0AAJ0BJ41</accession>
<evidence type="ECO:0000313" key="3">
    <source>
        <dbReference type="Proteomes" id="UP001239445"/>
    </source>
</evidence>
<evidence type="ECO:0000256" key="1">
    <source>
        <dbReference type="SAM" id="Phobius"/>
    </source>
</evidence>
<evidence type="ECO:0000313" key="2">
    <source>
        <dbReference type="EMBL" id="KAK1759218.1"/>
    </source>
</evidence>
<comment type="caution">
    <text evidence="2">The sequence shown here is derived from an EMBL/GenBank/DDBJ whole genome shotgun (WGS) entry which is preliminary data.</text>
</comment>
<dbReference type="Proteomes" id="UP001239445">
    <property type="component" value="Unassembled WGS sequence"/>
</dbReference>
<keyword evidence="1" id="KW-0472">Membrane</keyword>
<keyword evidence="3" id="KW-1185">Reference proteome</keyword>
<organism evidence="2 3">
    <name type="scientific">Echria macrotheca</name>
    <dbReference type="NCBI Taxonomy" id="438768"/>
    <lineage>
        <taxon>Eukaryota</taxon>
        <taxon>Fungi</taxon>
        <taxon>Dikarya</taxon>
        <taxon>Ascomycota</taxon>
        <taxon>Pezizomycotina</taxon>
        <taxon>Sordariomycetes</taxon>
        <taxon>Sordariomycetidae</taxon>
        <taxon>Sordariales</taxon>
        <taxon>Schizotheciaceae</taxon>
        <taxon>Echria</taxon>
    </lineage>
</organism>
<gene>
    <name evidence="2" type="ORF">QBC47DRAFT_371325</name>
</gene>
<sequence length="126" mass="14089">MFPLGSNSLMESWATWPVMIAWGLVVLLIVFVFPVSGLTFTHRRREQRYTVLGGRLEAVSRRAFQLIFSGLGCLSDIRRPSKRPRGRMGWGYLRTRRMSSPGCPGSSTPQKIGISVHLAAGPHQSF</sequence>
<dbReference type="EMBL" id="MU839828">
    <property type="protein sequence ID" value="KAK1759218.1"/>
    <property type="molecule type" value="Genomic_DNA"/>
</dbReference>
<protein>
    <submittedName>
        <fullName evidence="2">Uncharacterized protein</fullName>
    </submittedName>
</protein>
<keyword evidence="1" id="KW-0812">Transmembrane</keyword>
<name>A0AAJ0BJ41_9PEZI</name>
<dbReference type="AlphaFoldDB" id="A0AAJ0BJ41"/>
<reference evidence="2" key="1">
    <citation type="submission" date="2023-06" db="EMBL/GenBank/DDBJ databases">
        <title>Genome-scale phylogeny and comparative genomics of the fungal order Sordariales.</title>
        <authorList>
            <consortium name="Lawrence Berkeley National Laboratory"/>
            <person name="Hensen N."/>
            <person name="Bonometti L."/>
            <person name="Westerberg I."/>
            <person name="Brannstrom I.O."/>
            <person name="Guillou S."/>
            <person name="Cros-Aarteil S."/>
            <person name="Calhoun S."/>
            <person name="Haridas S."/>
            <person name="Kuo A."/>
            <person name="Mondo S."/>
            <person name="Pangilinan J."/>
            <person name="Riley R."/>
            <person name="Labutti K."/>
            <person name="Andreopoulos B."/>
            <person name="Lipzen A."/>
            <person name="Chen C."/>
            <person name="Yanf M."/>
            <person name="Daum C."/>
            <person name="Ng V."/>
            <person name="Clum A."/>
            <person name="Steindorff A."/>
            <person name="Ohm R."/>
            <person name="Martin F."/>
            <person name="Silar P."/>
            <person name="Natvig D."/>
            <person name="Lalanne C."/>
            <person name="Gautier V."/>
            <person name="Ament-Velasquez S.L."/>
            <person name="Kruys A."/>
            <person name="Hutchinson M.I."/>
            <person name="Powell A.J."/>
            <person name="Barry K."/>
            <person name="Miller A.N."/>
            <person name="Grigoriev I.V."/>
            <person name="Debuchy R."/>
            <person name="Gladieux P."/>
            <person name="Thoren M.H."/>
            <person name="Johannesson H."/>
        </authorList>
    </citation>
    <scope>NUCLEOTIDE SEQUENCE</scope>
    <source>
        <strain evidence="2">PSN4</strain>
    </source>
</reference>
<feature type="transmembrane region" description="Helical" evidence="1">
    <location>
        <begin position="20"/>
        <end position="40"/>
    </location>
</feature>